<feature type="transmembrane region" description="Helical" evidence="9">
    <location>
        <begin position="423"/>
        <end position="441"/>
    </location>
</feature>
<evidence type="ECO:0000256" key="3">
    <source>
        <dbReference type="ARBA" id="ARBA00022448"/>
    </source>
</evidence>
<dbReference type="GeneTree" id="ENSGT00940000162520"/>
<dbReference type="GO" id="GO:0015179">
    <property type="term" value="F:L-amino acid transmembrane transporter activity"/>
    <property type="evidence" value="ECO:0000318"/>
    <property type="project" value="GO_Central"/>
</dbReference>
<dbReference type="OMA" id="GIFISPH"/>
<feature type="transmembrane region" description="Helical" evidence="9">
    <location>
        <begin position="365"/>
        <end position="384"/>
    </location>
</feature>
<reference evidence="10" key="3">
    <citation type="submission" date="2025-09" db="UniProtKB">
        <authorList>
            <consortium name="Ensembl"/>
        </authorList>
    </citation>
    <scope>IDENTIFICATION</scope>
</reference>
<evidence type="ECO:0000256" key="9">
    <source>
        <dbReference type="SAM" id="Phobius"/>
    </source>
</evidence>
<feature type="transmembrane region" description="Helical" evidence="9">
    <location>
        <begin position="284"/>
        <end position="304"/>
    </location>
</feature>
<dbReference type="PIRSF" id="PIRSF006060">
    <property type="entry name" value="AA_transporter"/>
    <property type="match status" value="1"/>
</dbReference>
<keyword evidence="11" id="KW-1185">Reference proteome</keyword>
<evidence type="ECO:0000313" key="11">
    <source>
        <dbReference type="Proteomes" id="UP000008144"/>
    </source>
</evidence>
<dbReference type="InterPro" id="IPR050598">
    <property type="entry name" value="AminoAcid_Transporter"/>
</dbReference>
<dbReference type="InterPro" id="IPR002293">
    <property type="entry name" value="AA/rel_permease1"/>
</dbReference>
<dbReference type="Gene3D" id="1.20.1740.10">
    <property type="entry name" value="Amino acid/polyamine transporter I"/>
    <property type="match status" value="1"/>
</dbReference>
<protein>
    <submittedName>
        <fullName evidence="10">B(0,+)-type amino acid transporter 1-like</fullName>
    </submittedName>
</protein>
<dbReference type="Pfam" id="PF13520">
    <property type="entry name" value="AA_permease_2"/>
    <property type="match status" value="1"/>
</dbReference>
<dbReference type="PANTHER" id="PTHR11785:SF512">
    <property type="entry name" value="SOBREMESA, ISOFORM B"/>
    <property type="match status" value="1"/>
</dbReference>
<keyword evidence="3" id="KW-0813">Transport</keyword>
<evidence type="ECO:0000256" key="4">
    <source>
        <dbReference type="ARBA" id="ARBA00022475"/>
    </source>
</evidence>
<dbReference type="FunFam" id="1.20.1740.10:FF:000036">
    <property type="entry name" value="Solute carrier family 7 member 13"/>
    <property type="match status" value="1"/>
</dbReference>
<reference evidence="11" key="1">
    <citation type="journal article" date="2002" name="Science">
        <title>The draft genome of Ciona intestinalis: insights into chordate and vertebrate origins.</title>
        <authorList>
            <person name="Dehal P."/>
            <person name="Satou Y."/>
            <person name="Campbell R.K."/>
            <person name="Chapman J."/>
            <person name="Degnan B."/>
            <person name="De Tomaso A."/>
            <person name="Davidson B."/>
            <person name="Di Gregorio A."/>
            <person name="Gelpke M."/>
            <person name="Goodstein D.M."/>
            <person name="Harafuji N."/>
            <person name="Hastings K.E."/>
            <person name="Ho I."/>
            <person name="Hotta K."/>
            <person name="Huang W."/>
            <person name="Kawashima T."/>
            <person name="Lemaire P."/>
            <person name="Martinez D."/>
            <person name="Meinertzhagen I.A."/>
            <person name="Necula S."/>
            <person name="Nonaka M."/>
            <person name="Putnam N."/>
            <person name="Rash S."/>
            <person name="Saiga H."/>
            <person name="Satake M."/>
            <person name="Terry A."/>
            <person name="Yamada L."/>
            <person name="Wang H.G."/>
            <person name="Awazu S."/>
            <person name="Azumi K."/>
            <person name="Boore J."/>
            <person name="Branno M."/>
            <person name="Chin-Bow S."/>
            <person name="DeSantis R."/>
            <person name="Doyle S."/>
            <person name="Francino P."/>
            <person name="Keys D.N."/>
            <person name="Haga S."/>
            <person name="Hayashi H."/>
            <person name="Hino K."/>
            <person name="Imai K.S."/>
            <person name="Inaba K."/>
            <person name="Kano S."/>
            <person name="Kobayashi K."/>
            <person name="Kobayashi M."/>
            <person name="Lee B.I."/>
            <person name="Makabe K.W."/>
            <person name="Manohar C."/>
            <person name="Matassi G."/>
            <person name="Medina M."/>
            <person name="Mochizuki Y."/>
            <person name="Mount S."/>
            <person name="Morishita T."/>
            <person name="Miura S."/>
            <person name="Nakayama A."/>
            <person name="Nishizaka S."/>
            <person name="Nomoto H."/>
            <person name="Ohta F."/>
            <person name="Oishi K."/>
            <person name="Rigoutsos I."/>
            <person name="Sano M."/>
            <person name="Sasaki A."/>
            <person name="Sasakura Y."/>
            <person name="Shoguchi E."/>
            <person name="Shin-i T."/>
            <person name="Spagnuolo A."/>
            <person name="Stainier D."/>
            <person name="Suzuki M.M."/>
            <person name="Tassy O."/>
            <person name="Takatori N."/>
            <person name="Tokuoka M."/>
            <person name="Yagi K."/>
            <person name="Yoshizaki F."/>
            <person name="Wada S."/>
            <person name="Zhang C."/>
            <person name="Hyatt P.D."/>
            <person name="Larimer F."/>
            <person name="Detter C."/>
            <person name="Doggett N."/>
            <person name="Glavina T."/>
            <person name="Hawkins T."/>
            <person name="Richardson P."/>
            <person name="Lucas S."/>
            <person name="Kohara Y."/>
            <person name="Levine M."/>
            <person name="Satoh N."/>
            <person name="Rokhsar D.S."/>
        </authorList>
    </citation>
    <scope>NUCLEOTIDE SEQUENCE [LARGE SCALE GENOMIC DNA]</scope>
</reference>
<feature type="transmembrane region" description="Helical" evidence="9">
    <location>
        <begin position="396"/>
        <end position="417"/>
    </location>
</feature>
<dbReference type="InParanoid" id="F6ZSG1"/>
<keyword evidence="6 9" id="KW-1133">Transmembrane helix</keyword>
<evidence type="ECO:0000256" key="8">
    <source>
        <dbReference type="ARBA" id="ARBA00023157"/>
    </source>
</evidence>
<accession>F6ZSG1</accession>
<keyword evidence="4" id="KW-1003">Cell membrane</keyword>
<dbReference type="GO" id="GO:0016324">
    <property type="term" value="C:apical plasma membrane"/>
    <property type="evidence" value="ECO:0007669"/>
    <property type="project" value="UniProtKB-SubCell"/>
</dbReference>
<dbReference type="Proteomes" id="UP000008144">
    <property type="component" value="Unassembled WGS sequence"/>
</dbReference>
<evidence type="ECO:0000256" key="1">
    <source>
        <dbReference type="ARBA" id="ARBA00004424"/>
    </source>
</evidence>
<evidence type="ECO:0000256" key="5">
    <source>
        <dbReference type="ARBA" id="ARBA00022692"/>
    </source>
</evidence>
<sequence>GRGKRFTTKRSIGLYSGVFVTAGVIIGSGIFISPHGVLAAANYSVGITLIIWVLGGIVAMLSTLCYCELATSIPESGGDYTYLTYAYHPALAFLIPWMYTCVPSSDAALVLTFARYATEPFFVGSKPPEESVKLVAICLMLLLTAVNILSVKCALRMQVAFAASKFLAIGVVVVGGIIYVIRDNSVAKQNFTSSFNSQALKGFSVLSLSGAFYQVMWSYDGWNSLCHVTEEVKNPGKTIPKASILSIAFVMFAYLVINCAYFSVLSVDEMGSSKIVALPFALKAMGGAAWIVPLTVCLCTAGSYNGGVLTTGRVSYVAARRGHLPQLFGMLHIYKHTPSAALILNAIGCIVLVSIGQLGPLIDTFGFVNWTFKGLSALSVLILRHRMPDLQRPYKVPTVIPVFLTLLSAFFVILPLINDPHFLYFYALAFCALGLVLYFTFVHKRIRVPGLENATKFLQQFLLVAPSEWRKLK</sequence>
<feature type="transmembrane region" description="Helical" evidence="9">
    <location>
        <begin position="134"/>
        <end position="155"/>
    </location>
</feature>
<dbReference type="AlphaFoldDB" id="F6ZSG1"/>
<name>F6ZSG1_CIOIN</name>
<keyword evidence="5 9" id="KW-0812">Transmembrane</keyword>
<dbReference type="PANTHER" id="PTHR11785">
    <property type="entry name" value="AMINO ACID TRANSPORTER"/>
    <property type="match status" value="1"/>
</dbReference>
<evidence type="ECO:0000256" key="6">
    <source>
        <dbReference type="ARBA" id="ARBA00022989"/>
    </source>
</evidence>
<evidence type="ECO:0000313" key="10">
    <source>
        <dbReference type="Ensembl" id="ENSCINP00000016227.3"/>
    </source>
</evidence>
<feature type="transmembrane region" description="Helical" evidence="9">
    <location>
        <begin position="162"/>
        <end position="182"/>
    </location>
</feature>
<keyword evidence="8" id="KW-1015">Disulfide bond</keyword>
<organism evidence="10 11">
    <name type="scientific">Ciona intestinalis</name>
    <name type="common">Transparent sea squirt</name>
    <name type="synonym">Ascidia intestinalis</name>
    <dbReference type="NCBI Taxonomy" id="7719"/>
    <lineage>
        <taxon>Eukaryota</taxon>
        <taxon>Metazoa</taxon>
        <taxon>Chordata</taxon>
        <taxon>Tunicata</taxon>
        <taxon>Ascidiacea</taxon>
        <taxon>Phlebobranchia</taxon>
        <taxon>Cionidae</taxon>
        <taxon>Ciona</taxon>
    </lineage>
</organism>
<reference evidence="10" key="2">
    <citation type="submission" date="2025-08" db="UniProtKB">
        <authorList>
            <consortium name="Ensembl"/>
        </authorList>
    </citation>
    <scope>IDENTIFICATION</scope>
</reference>
<feature type="transmembrane region" description="Helical" evidence="9">
    <location>
        <begin position="12"/>
        <end position="33"/>
    </location>
</feature>
<proteinExistence type="inferred from homology"/>
<feature type="transmembrane region" description="Helical" evidence="9">
    <location>
        <begin position="45"/>
        <end position="69"/>
    </location>
</feature>
<dbReference type="HOGENOM" id="CLU_007946_3_0_1"/>
<evidence type="ECO:0000256" key="2">
    <source>
        <dbReference type="ARBA" id="ARBA00009523"/>
    </source>
</evidence>
<comment type="subcellular location">
    <subcellularLocation>
        <location evidence="1">Apical cell membrane</location>
        <topology evidence="1">Multi-pass membrane protein</topology>
    </subcellularLocation>
</comment>
<feature type="transmembrane region" description="Helical" evidence="9">
    <location>
        <begin position="243"/>
        <end position="264"/>
    </location>
</feature>
<feature type="transmembrane region" description="Helical" evidence="9">
    <location>
        <begin position="340"/>
        <end position="359"/>
    </location>
</feature>
<evidence type="ECO:0000256" key="7">
    <source>
        <dbReference type="ARBA" id="ARBA00023136"/>
    </source>
</evidence>
<keyword evidence="7 9" id="KW-0472">Membrane</keyword>
<dbReference type="Ensembl" id="ENSCINT00000016227.3">
    <property type="protein sequence ID" value="ENSCINP00000016227.3"/>
    <property type="gene ID" value="ENSCING00000015156.2"/>
</dbReference>
<gene>
    <name evidence="10" type="primary">LOC100186978</name>
</gene>
<dbReference type="GO" id="GO:0003333">
    <property type="term" value="P:amino acid transmembrane transport"/>
    <property type="evidence" value="ECO:0000318"/>
    <property type="project" value="GO_Central"/>
</dbReference>
<comment type="similarity">
    <text evidence="2">Belongs to the amino acid-polyamine-organocation (APC) superfamily.</text>
</comment>